<name>A0ABV0B4N2_9SPHN</name>
<gene>
    <name evidence="6" type="ORF">TPR58_00645</name>
</gene>
<evidence type="ECO:0000256" key="4">
    <source>
        <dbReference type="SAM" id="Phobius"/>
    </source>
</evidence>
<dbReference type="RefSeq" id="WP_346244668.1">
    <property type="nucleotide sequence ID" value="NZ_JBDIZK010000001.1"/>
</dbReference>
<evidence type="ECO:0000313" key="6">
    <source>
        <dbReference type="EMBL" id="MEN3745656.1"/>
    </source>
</evidence>
<evidence type="ECO:0000313" key="7">
    <source>
        <dbReference type="Proteomes" id="UP001427805"/>
    </source>
</evidence>
<evidence type="ECO:0000256" key="2">
    <source>
        <dbReference type="ARBA" id="ARBA00022989"/>
    </source>
</evidence>
<accession>A0ABV0B4N2</accession>
<dbReference type="Proteomes" id="UP001427805">
    <property type="component" value="Unassembled WGS sequence"/>
</dbReference>
<dbReference type="NCBIfam" id="NF033233">
    <property type="entry name" value="twin_helix"/>
    <property type="match status" value="1"/>
</dbReference>
<reference evidence="6 7" key="1">
    <citation type="submission" date="2024-05" db="EMBL/GenBank/DDBJ databases">
        <title>Sphingomonas sp. HF-S3 16S ribosomal RNA gene Genome sequencing and assembly.</title>
        <authorList>
            <person name="Lee H."/>
        </authorList>
    </citation>
    <scope>NUCLEOTIDE SEQUENCE [LARGE SCALE GENOMIC DNA]</scope>
    <source>
        <strain evidence="6 7">HF-S3</strain>
    </source>
</reference>
<feature type="transmembrane region" description="Helical" evidence="4">
    <location>
        <begin position="57"/>
        <end position="74"/>
    </location>
</feature>
<feature type="domain" description="HIG1" evidence="5">
    <location>
        <begin position="1"/>
        <end position="78"/>
    </location>
</feature>
<dbReference type="PROSITE" id="PS51503">
    <property type="entry name" value="HIG1"/>
    <property type="match status" value="1"/>
</dbReference>
<evidence type="ECO:0000256" key="1">
    <source>
        <dbReference type="ARBA" id="ARBA00022692"/>
    </source>
</evidence>
<evidence type="ECO:0000256" key="3">
    <source>
        <dbReference type="ARBA" id="ARBA00023136"/>
    </source>
</evidence>
<keyword evidence="1 4" id="KW-0812">Transmembrane</keyword>
<sequence>MALFLSLLALAAMLATGFVLIRGLVNMAGTTTTELEGDDQGPSERAKRSNKLMQQRIIFQAGAILLLALLLLIAQAGK</sequence>
<comment type="caution">
    <text evidence="6">The sequence shown here is derived from an EMBL/GenBank/DDBJ whole genome shotgun (WGS) entry which is preliminary data.</text>
</comment>
<dbReference type="Pfam" id="PF04588">
    <property type="entry name" value="HIG_1_N"/>
    <property type="match status" value="1"/>
</dbReference>
<evidence type="ECO:0000259" key="5">
    <source>
        <dbReference type="PROSITE" id="PS51503"/>
    </source>
</evidence>
<dbReference type="EMBL" id="JBDIZK010000001">
    <property type="protein sequence ID" value="MEN3745656.1"/>
    <property type="molecule type" value="Genomic_DNA"/>
</dbReference>
<proteinExistence type="predicted"/>
<keyword evidence="7" id="KW-1185">Reference proteome</keyword>
<dbReference type="InterPro" id="IPR007667">
    <property type="entry name" value="Hypoxia_induced_domain"/>
</dbReference>
<keyword evidence="3 4" id="KW-0472">Membrane</keyword>
<protein>
    <submittedName>
        <fullName evidence="6">Twin transmembrane helix small protein</fullName>
    </submittedName>
</protein>
<keyword evidence="2 4" id="KW-1133">Transmembrane helix</keyword>
<organism evidence="6 7">
    <name type="scientific">Sphingomonas rustica</name>
    <dbReference type="NCBI Taxonomy" id="3103142"/>
    <lineage>
        <taxon>Bacteria</taxon>
        <taxon>Pseudomonadati</taxon>
        <taxon>Pseudomonadota</taxon>
        <taxon>Alphaproteobacteria</taxon>
        <taxon>Sphingomonadales</taxon>
        <taxon>Sphingomonadaceae</taxon>
        <taxon>Sphingomonas</taxon>
    </lineage>
</organism>